<evidence type="ECO:0000256" key="6">
    <source>
        <dbReference type="ARBA" id="ARBA00022833"/>
    </source>
</evidence>
<organism evidence="10 11">
    <name type="scientific">Megalurothrips usitatus</name>
    <name type="common">bean blossom thrips</name>
    <dbReference type="NCBI Taxonomy" id="439358"/>
    <lineage>
        <taxon>Eukaryota</taxon>
        <taxon>Metazoa</taxon>
        <taxon>Ecdysozoa</taxon>
        <taxon>Arthropoda</taxon>
        <taxon>Hexapoda</taxon>
        <taxon>Insecta</taxon>
        <taxon>Pterygota</taxon>
        <taxon>Neoptera</taxon>
        <taxon>Paraneoptera</taxon>
        <taxon>Thysanoptera</taxon>
        <taxon>Terebrantia</taxon>
        <taxon>Thripoidea</taxon>
        <taxon>Thripidae</taxon>
        <taxon>Megalurothrips</taxon>
    </lineage>
</organism>
<dbReference type="PANTHER" id="PTHR23292:SF14">
    <property type="entry name" value="FI16615P1-RELATED"/>
    <property type="match status" value="1"/>
</dbReference>
<sequence>MQQASAASYPPQMPVGPGSYTGHPQPMPMMPMPQPMPQPVPYASPQVPSQPPAPPAPGKVLGFPPLPLCSTLFGATTIIFTSLGRDRTVTACPKCHAQIMTETREENKCLAHIFCCILMFTDRFPCCCCLPYCMDSCKIVKHRCPNCRANIGVYRG</sequence>
<evidence type="ECO:0000313" key="11">
    <source>
        <dbReference type="Proteomes" id="UP001075354"/>
    </source>
</evidence>
<dbReference type="EMBL" id="JAPTSV010000010">
    <property type="protein sequence ID" value="KAJ1523485.1"/>
    <property type="molecule type" value="Genomic_DNA"/>
</dbReference>
<dbReference type="GO" id="GO:0005765">
    <property type="term" value="C:lysosomal membrane"/>
    <property type="evidence" value="ECO:0007669"/>
    <property type="project" value="UniProtKB-SubCell"/>
</dbReference>
<feature type="region of interest" description="Disordered" evidence="8">
    <location>
        <begin position="1"/>
        <end position="56"/>
    </location>
</feature>
<comment type="subcellular location">
    <subcellularLocation>
        <location evidence="2">Endosome membrane</location>
        <topology evidence="2">Peripheral membrane protein</topology>
    </subcellularLocation>
    <subcellularLocation>
        <location evidence="1">Late endosome membrane</location>
    </subcellularLocation>
    <subcellularLocation>
        <location evidence="3">Lysosome membrane</location>
        <topology evidence="3">Peripheral membrane protein</topology>
        <orientation evidence="3">Cytoplasmic side</orientation>
    </subcellularLocation>
</comment>
<dbReference type="Proteomes" id="UP001075354">
    <property type="component" value="Chromosome 10"/>
</dbReference>
<accession>A0AAV7XBV7</accession>
<keyword evidence="5" id="KW-0479">Metal-binding</keyword>
<comment type="caution">
    <text evidence="10">The sequence shown here is derived from an EMBL/GenBank/DDBJ whole genome shotgun (WGS) entry which is preliminary data.</text>
</comment>
<dbReference type="SMART" id="SM00714">
    <property type="entry name" value="LITAF"/>
    <property type="match status" value="1"/>
</dbReference>
<protein>
    <recommendedName>
        <fullName evidence="9">LITAF domain-containing protein</fullName>
    </recommendedName>
</protein>
<proteinExistence type="inferred from homology"/>
<reference evidence="10" key="1">
    <citation type="submission" date="2022-12" db="EMBL/GenBank/DDBJ databases">
        <title>Chromosome-level genome assembly of the bean flower thrips Megalurothrips usitatus.</title>
        <authorList>
            <person name="Ma L."/>
            <person name="Liu Q."/>
            <person name="Li H."/>
            <person name="Cai W."/>
        </authorList>
    </citation>
    <scope>NUCLEOTIDE SEQUENCE</scope>
    <source>
        <strain evidence="10">Cailab_2022a</strain>
    </source>
</reference>
<evidence type="ECO:0000256" key="2">
    <source>
        <dbReference type="ARBA" id="ARBA00004481"/>
    </source>
</evidence>
<dbReference type="PANTHER" id="PTHR23292">
    <property type="entry name" value="LIPOPOLYSACCHARIDE-INDUCED TUMOR NECROSIS FACTOR-ALPHA FACTOR"/>
    <property type="match status" value="1"/>
</dbReference>
<keyword evidence="7" id="KW-0472">Membrane</keyword>
<evidence type="ECO:0000256" key="5">
    <source>
        <dbReference type="ARBA" id="ARBA00022723"/>
    </source>
</evidence>
<evidence type="ECO:0000256" key="7">
    <source>
        <dbReference type="ARBA" id="ARBA00023136"/>
    </source>
</evidence>
<evidence type="ECO:0000256" key="4">
    <source>
        <dbReference type="ARBA" id="ARBA00005975"/>
    </source>
</evidence>
<feature type="domain" description="LITAF" evidence="9">
    <location>
        <begin position="70"/>
        <end position="156"/>
    </location>
</feature>
<keyword evidence="11" id="KW-1185">Reference proteome</keyword>
<dbReference type="GO" id="GO:0008270">
    <property type="term" value="F:zinc ion binding"/>
    <property type="evidence" value="ECO:0007669"/>
    <property type="project" value="TreeGrafter"/>
</dbReference>
<evidence type="ECO:0000256" key="1">
    <source>
        <dbReference type="ARBA" id="ARBA00004414"/>
    </source>
</evidence>
<name>A0AAV7XBV7_9NEOP</name>
<gene>
    <name evidence="10" type="ORF">ONE63_001338</name>
</gene>
<dbReference type="InterPro" id="IPR037519">
    <property type="entry name" value="LITAF_fam"/>
</dbReference>
<feature type="compositionally biased region" description="Pro residues" evidence="8">
    <location>
        <begin position="25"/>
        <end position="56"/>
    </location>
</feature>
<dbReference type="Pfam" id="PF10601">
    <property type="entry name" value="zf-LITAF-like"/>
    <property type="match status" value="1"/>
</dbReference>
<dbReference type="AlphaFoldDB" id="A0AAV7XBV7"/>
<evidence type="ECO:0000256" key="8">
    <source>
        <dbReference type="SAM" id="MobiDB-lite"/>
    </source>
</evidence>
<evidence type="ECO:0000313" key="10">
    <source>
        <dbReference type="EMBL" id="KAJ1523485.1"/>
    </source>
</evidence>
<evidence type="ECO:0000259" key="9">
    <source>
        <dbReference type="PROSITE" id="PS51837"/>
    </source>
</evidence>
<dbReference type="GO" id="GO:0031902">
    <property type="term" value="C:late endosome membrane"/>
    <property type="evidence" value="ECO:0007669"/>
    <property type="project" value="UniProtKB-SubCell"/>
</dbReference>
<evidence type="ECO:0000256" key="3">
    <source>
        <dbReference type="ARBA" id="ARBA00004630"/>
    </source>
</evidence>
<dbReference type="PROSITE" id="PS51837">
    <property type="entry name" value="LITAF"/>
    <property type="match status" value="1"/>
</dbReference>
<dbReference type="InterPro" id="IPR006629">
    <property type="entry name" value="LITAF"/>
</dbReference>
<comment type="similarity">
    <text evidence="4">Belongs to the CDIP1/LITAF family.</text>
</comment>
<keyword evidence="6" id="KW-0862">Zinc</keyword>